<organism evidence="1 2">
    <name type="scientific">Pisolithus tinctorius Marx 270</name>
    <dbReference type="NCBI Taxonomy" id="870435"/>
    <lineage>
        <taxon>Eukaryota</taxon>
        <taxon>Fungi</taxon>
        <taxon>Dikarya</taxon>
        <taxon>Basidiomycota</taxon>
        <taxon>Agaricomycotina</taxon>
        <taxon>Agaricomycetes</taxon>
        <taxon>Agaricomycetidae</taxon>
        <taxon>Boletales</taxon>
        <taxon>Sclerodermatineae</taxon>
        <taxon>Pisolithaceae</taxon>
        <taxon>Pisolithus</taxon>
    </lineage>
</organism>
<dbReference type="AlphaFoldDB" id="A0A0C3MYN0"/>
<dbReference type="Proteomes" id="UP000054217">
    <property type="component" value="Unassembled WGS sequence"/>
</dbReference>
<reference evidence="1 2" key="1">
    <citation type="submission" date="2014-04" db="EMBL/GenBank/DDBJ databases">
        <authorList>
            <consortium name="DOE Joint Genome Institute"/>
            <person name="Kuo A."/>
            <person name="Kohler A."/>
            <person name="Costa M.D."/>
            <person name="Nagy L.G."/>
            <person name="Floudas D."/>
            <person name="Copeland A."/>
            <person name="Barry K.W."/>
            <person name="Cichocki N."/>
            <person name="Veneault-Fourrey C."/>
            <person name="LaButti K."/>
            <person name="Lindquist E.A."/>
            <person name="Lipzen A."/>
            <person name="Lundell T."/>
            <person name="Morin E."/>
            <person name="Murat C."/>
            <person name="Sun H."/>
            <person name="Tunlid A."/>
            <person name="Henrissat B."/>
            <person name="Grigoriev I.V."/>
            <person name="Hibbett D.S."/>
            <person name="Martin F."/>
            <person name="Nordberg H.P."/>
            <person name="Cantor M.N."/>
            <person name="Hua S.X."/>
        </authorList>
    </citation>
    <scope>NUCLEOTIDE SEQUENCE [LARGE SCALE GENOMIC DNA]</scope>
    <source>
        <strain evidence="1 2">Marx 270</strain>
    </source>
</reference>
<sequence length="66" mass="7601">MLNDYVGTKIFHRIRAHSSQASLSQRGGLSLRTCGFHLEDQYAPMWLGSIKCSTWKRRFLELSGEQ</sequence>
<reference evidence="2" key="2">
    <citation type="submission" date="2015-01" db="EMBL/GenBank/DDBJ databases">
        <title>Evolutionary Origins and Diversification of the Mycorrhizal Mutualists.</title>
        <authorList>
            <consortium name="DOE Joint Genome Institute"/>
            <consortium name="Mycorrhizal Genomics Consortium"/>
            <person name="Kohler A."/>
            <person name="Kuo A."/>
            <person name="Nagy L.G."/>
            <person name="Floudas D."/>
            <person name="Copeland A."/>
            <person name="Barry K.W."/>
            <person name="Cichocki N."/>
            <person name="Veneault-Fourrey C."/>
            <person name="LaButti K."/>
            <person name="Lindquist E.A."/>
            <person name="Lipzen A."/>
            <person name="Lundell T."/>
            <person name="Morin E."/>
            <person name="Murat C."/>
            <person name="Riley R."/>
            <person name="Ohm R."/>
            <person name="Sun H."/>
            <person name="Tunlid A."/>
            <person name="Henrissat B."/>
            <person name="Grigoriev I.V."/>
            <person name="Hibbett D.S."/>
            <person name="Martin F."/>
        </authorList>
    </citation>
    <scope>NUCLEOTIDE SEQUENCE [LARGE SCALE GENOMIC DNA]</scope>
    <source>
        <strain evidence="2">Marx 270</strain>
    </source>
</reference>
<dbReference type="InParanoid" id="A0A0C3MYN0"/>
<dbReference type="EMBL" id="KN832119">
    <property type="protein sequence ID" value="KIN93999.1"/>
    <property type="molecule type" value="Genomic_DNA"/>
</dbReference>
<name>A0A0C3MYN0_PISTI</name>
<gene>
    <name evidence="1" type="ORF">M404DRAFT_1008618</name>
</gene>
<evidence type="ECO:0000313" key="2">
    <source>
        <dbReference type="Proteomes" id="UP000054217"/>
    </source>
</evidence>
<keyword evidence="2" id="KW-1185">Reference proteome</keyword>
<evidence type="ECO:0000313" key="1">
    <source>
        <dbReference type="EMBL" id="KIN93999.1"/>
    </source>
</evidence>
<protein>
    <submittedName>
        <fullName evidence="1">Uncharacterized protein</fullName>
    </submittedName>
</protein>
<accession>A0A0C3MYN0</accession>
<proteinExistence type="predicted"/>
<dbReference type="HOGENOM" id="CLU_2832205_0_0_1"/>